<gene>
    <name evidence="1" type="ORF">L873DRAFT_1796942</name>
</gene>
<dbReference type="EMBL" id="ML120351">
    <property type="protein sequence ID" value="RPB06027.1"/>
    <property type="molecule type" value="Genomic_DNA"/>
</dbReference>
<accession>A0A3N4K644</accession>
<protein>
    <submittedName>
        <fullName evidence="1">Uncharacterized protein</fullName>
    </submittedName>
</protein>
<evidence type="ECO:0000313" key="2">
    <source>
        <dbReference type="Proteomes" id="UP000276215"/>
    </source>
</evidence>
<dbReference type="Proteomes" id="UP000276215">
    <property type="component" value="Unassembled WGS sequence"/>
</dbReference>
<reference evidence="1 2" key="1">
    <citation type="journal article" date="2018" name="Nat. Ecol. Evol.">
        <title>Pezizomycetes genomes reveal the molecular basis of ectomycorrhizal truffle lifestyle.</title>
        <authorList>
            <person name="Murat C."/>
            <person name="Payen T."/>
            <person name="Noel B."/>
            <person name="Kuo A."/>
            <person name="Morin E."/>
            <person name="Chen J."/>
            <person name="Kohler A."/>
            <person name="Krizsan K."/>
            <person name="Balestrini R."/>
            <person name="Da Silva C."/>
            <person name="Montanini B."/>
            <person name="Hainaut M."/>
            <person name="Levati E."/>
            <person name="Barry K.W."/>
            <person name="Belfiori B."/>
            <person name="Cichocki N."/>
            <person name="Clum A."/>
            <person name="Dockter R.B."/>
            <person name="Fauchery L."/>
            <person name="Guy J."/>
            <person name="Iotti M."/>
            <person name="Le Tacon F."/>
            <person name="Lindquist E.A."/>
            <person name="Lipzen A."/>
            <person name="Malagnac F."/>
            <person name="Mello A."/>
            <person name="Molinier V."/>
            <person name="Miyauchi S."/>
            <person name="Poulain J."/>
            <person name="Riccioni C."/>
            <person name="Rubini A."/>
            <person name="Sitrit Y."/>
            <person name="Splivallo R."/>
            <person name="Traeger S."/>
            <person name="Wang M."/>
            <person name="Zifcakova L."/>
            <person name="Wipf D."/>
            <person name="Zambonelli A."/>
            <person name="Paolocci F."/>
            <person name="Nowrousian M."/>
            <person name="Ottonello S."/>
            <person name="Baldrian P."/>
            <person name="Spatafora J.W."/>
            <person name="Henrissat B."/>
            <person name="Nagy L.G."/>
            <person name="Aury J.M."/>
            <person name="Wincker P."/>
            <person name="Grigoriev I.V."/>
            <person name="Bonfante P."/>
            <person name="Martin F.M."/>
        </authorList>
    </citation>
    <scope>NUCLEOTIDE SEQUENCE [LARGE SCALE GENOMIC DNA]</scope>
    <source>
        <strain evidence="1 2">120613-1</strain>
    </source>
</reference>
<name>A0A3N4K644_9PEZI</name>
<dbReference type="AlphaFoldDB" id="A0A3N4K644"/>
<organism evidence="1 2">
    <name type="scientific">Choiromyces venosus 120613-1</name>
    <dbReference type="NCBI Taxonomy" id="1336337"/>
    <lineage>
        <taxon>Eukaryota</taxon>
        <taxon>Fungi</taxon>
        <taxon>Dikarya</taxon>
        <taxon>Ascomycota</taxon>
        <taxon>Pezizomycotina</taxon>
        <taxon>Pezizomycetes</taxon>
        <taxon>Pezizales</taxon>
        <taxon>Tuberaceae</taxon>
        <taxon>Choiromyces</taxon>
    </lineage>
</organism>
<keyword evidence="2" id="KW-1185">Reference proteome</keyword>
<proteinExistence type="predicted"/>
<sequence length="50" mass="5380">MGGGRAAVEGAKHVLVETWEALPRVVKPQRVILCAGNNNFNGWILGYMGV</sequence>
<evidence type="ECO:0000313" key="1">
    <source>
        <dbReference type="EMBL" id="RPB06027.1"/>
    </source>
</evidence>